<dbReference type="Gramene" id="Bo3g158530.1">
    <property type="protein sequence ID" value="Bo3g158530.1"/>
    <property type="gene ID" value="Bo3g158530"/>
</dbReference>
<dbReference type="Proteomes" id="UP000032141">
    <property type="component" value="Chromosome C3"/>
</dbReference>
<reference evidence="1 2" key="1">
    <citation type="journal article" date="2014" name="Genome Biol.">
        <title>Transcriptome and methylome profiling reveals relics of genome dominance in the mesopolyploid Brassica oleracea.</title>
        <authorList>
            <person name="Parkin I.A."/>
            <person name="Koh C."/>
            <person name="Tang H."/>
            <person name="Robinson S.J."/>
            <person name="Kagale S."/>
            <person name="Clarke W.E."/>
            <person name="Town C.D."/>
            <person name="Nixon J."/>
            <person name="Krishnakumar V."/>
            <person name="Bidwell S.L."/>
            <person name="Denoeud F."/>
            <person name="Belcram H."/>
            <person name="Links M.G."/>
            <person name="Just J."/>
            <person name="Clarke C."/>
            <person name="Bender T."/>
            <person name="Huebert T."/>
            <person name="Mason A.S."/>
            <person name="Pires J.C."/>
            <person name="Barker G."/>
            <person name="Moore J."/>
            <person name="Walley P.G."/>
            <person name="Manoli S."/>
            <person name="Batley J."/>
            <person name="Edwards D."/>
            <person name="Nelson M.N."/>
            <person name="Wang X."/>
            <person name="Paterson A.H."/>
            <person name="King G."/>
            <person name="Bancroft I."/>
            <person name="Chalhoub B."/>
            <person name="Sharpe A.G."/>
        </authorList>
    </citation>
    <scope>NUCLEOTIDE SEQUENCE</scope>
    <source>
        <strain evidence="1 2">cv. TO1000</strain>
    </source>
</reference>
<proteinExistence type="predicted"/>
<organism evidence="1 2">
    <name type="scientific">Brassica oleracea var. oleracea</name>
    <dbReference type="NCBI Taxonomy" id="109376"/>
    <lineage>
        <taxon>Eukaryota</taxon>
        <taxon>Viridiplantae</taxon>
        <taxon>Streptophyta</taxon>
        <taxon>Embryophyta</taxon>
        <taxon>Tracheophyta</taxon>
        <taxon>Spermatophyta</taxon>
        <taxon>Magnoliopsida</taxon>
        <taxon>eudicotyledons</taxon>
        <taxon>Gunneridae</taxon>
        <taxon>Pentapetalae</taxon>
        <taxon>rosids</taxon>
        <taxon>malvids</taxon>
        <taxon>Brassicales</taxon>
        <taxon>Brassicaceae</taxon>
        <taxon>Brassiceae</taxon>
        <taxon>Brassica</taxon>
    </lineage>
</organism>
<dbReference type="AlphaFoldDB" id="A0A0D3BKF2"/>
<reference evidence="1" key="2">
    <citation type="submission" date="2015-03" db="UniProtKB">
        <authorList>
            <consortium name="EnsemblPlants"/>
        </authorList>
    </citation>
    <scope>IDENTIFICATION</scope>
</reference>
<sequence>MFDKEQTIAELTFLQPENPSSLVLFSQDFEEKPFDYPHQGLLFGTRRPMDVDLYPIFDEEYDPLDELGPTFDEKALSITPIIMENRLCFDPGTTPTPLSKEHYKELCIINSVPDLFDKVSSIDIKRSGLDHLEKSFELDVQQLVFCSRKAFDSFNSHKAETDFCGDSVLKPVHSYYESDLELKLLCSESDQVRHVLEMFYGSSCLENILIYSTFFDKHAEPWIRNSQFELNLLCSKSEKLVHVLNLFFRNWAITCPDTILLYNTYFDKLHDDLKRVLHVLGKETLVSDLNKYLSCTYDPGILMFVLSVQDKHDQSPRGVRNRSRDRSYQFEIWRCMYSRKPTSKLRRNLRSNPFKEGGNDVPRSKHRPAWIMDTAQVHSVHTNHVFPLDRADQTVHTIPSDHPDCTARAVHRIDPQMSVLELSLEPRPRNVIDRPISLLSQPIQHSKTDSHDRFNLGREESKDVNRFSLMALFVRTACTEAVQDLSHDSTHLGQADHLKVQSVSVERPAGVWLIPRVSLSFPP</sequence>
<evidence type="ECO:0000313" key="1">
    <source>
        <dbReference type="EnsemblPlants" id="Bo3g158530.1"/>
    </source>
</evidence>
<evidence type="ECO:0000313" key="2">
    <source>
        <dbReference type="Proteomes" id="UP000032141"/>
    </source>
</evidence>
<keyword evidence="2" id="KW-1185">Reference proteome</keyword>
<dbReference type="EnsemblPlants" id="Bo3g158530.1">
    <property type="protein sequence ID" value="Bo3g158530.1"/>
    <property type="gene ID" value="Bo3g158530"/>
</dbReference>
<dbReference type="OMA" id="IKESHIC"/>
<name>A0A0D3BKF2_BRAOL</name>
<accession>A0A0D3BKF2</accession>
<dbReference type="HOGENOM" id="CLU_009222_1_0_1"/>
<protein>
    <submittedName>
        <fullName evidence="1">Uncharacterized protein</fullName>
    </submittedName>
</protein>